<dbReference type="EMBL" id="JBHSFA010000009">
    <property type="protein sequence ID" value="MFC4543684.1"/>
    <property type="molecule type" value="Genomic_DNA"/>
</dbReference>
<keyword evidence="1" id="KW-0812">Transmembrane</keyword>
<evidence type="ECO:0000313" key="2">
    <source>
        <dbReference type="EMBL" id="MFC4543684.1"/>
    </source>
</evidence>
<dbReference type="Pfam" id="PF04307">
    <property type="entry name" value="YdjM"/>
    <property type="match status" value="1"/>
</dbReference>
<dbReference type="RefSeq" id="WP_250138545.1">
    <property type="nucleotide sequence ID" value="NZ_JALIQP010000001.1"/>
</dbReference>
<dbReference type="InterPro" id="IPR007404">
    <property type="entry name" value="YdjM-like"/>
</dbReference>
<organism evidence="2 3">
    <name type="scientific">Halosolutus amylolyticus</name>
    <dbReference type="NCBI Taxonomy" id="2932267"/>
    <lineage>
        <taxon>Archaea</taxon>
        <taxon>Methanobacteriati</taxon>
        <taxon>Methanobacteriota</taxon>
        <taxon>Stenosarchaea group</taxon>
        <taxon>Halobacteria</taxon>
        <taxon>Halobacteriales</taxon>
        <taxon>Natrialbaceae</taxon>
        <taxon>Halosolutus</taxon>
    </lineage>
</organism>
<reference evidence="2 3" key="1">
    <citation type="journal article" date="2019" name="Int. J. Syst. Evol. Microbiol.">
        <title>The Global Catalogue of Microorganisms (GCM) 10K type strain sequencing project: providing services to taxonomists for standard genome sequencing and annotation.</title>
        <authorList>
            <consortium name="The Broad Institute Genomics Platform"/>
            <consortium name="The Broad Institute Genome Sequencing Center for Infectious Disease"/>
            <person name="Wu L."/>
            <person name="Ma J."/>
        </authorList>
    </citation>
    <scope>NUCLEOTIDE SEQUENCE [LARGE SCALE GENOMIC DNA]</scope>
    <source>
        <strain evidence="2 3">WLHS5</strain>
    </source>
</reference>
<feature type="transmembrane region" description="Helical" evidence="1">
    <location>
        <begin position="144"/>
        <end position="162"/>
    </location>
</feature>
<sequence length="176" mass="18846">MQPIVHPVVGYVCYAAYARWNRGEPPATAPALAAVLGATVPDLIDQPLYLGGVTPVGRTIGHSLLFAVPIVTVCWLLARRADRERLGVAVAIGYGAHLATDVPWHVLAGDYDELGFLLWPATPMPPYSGVKTLGTVPGLGLEATTLWLEAVVFVCGVGLWWIDGRPGLDRLRSAIR</sequence>
<keyword evidence="1" id="KW-0472">Membrane</keyword>
<gene>
    <name evidence="2" type="ORF">ACFO5R_17290</name>
</gene>
<feature type="transmembrane region" description="Helical" evidence="1">
    <location>
        <begin position="85"/>
        <end position="107"/>
    </location>
</feature>
<proteinExistence type="predicted"/>
<keyword evidence="3" id="KW-1185">Reference proteome</keyword>
<name>A0ABD5PTN3_9EURY</name>
<dbReference type="GO" id="GO:0016787">
    <property type="term" value="F:hydrolase activity"/>
    <property type="evidence" value="ECO:0007669"/>
    <property type="project" value="UniProtKB-KW"/>
</dbReference>
<dbReference type="AlphaFoldDB" id="A0ABD5PTN3"/>
<evidence type="ECO:0000256" key="1">
    <source>
        <dbReference type="SAM" id="Phobius"/>
    </source>
</evidence>
<dbReference type="Proteomes" id="UP001595898">
    <property type="component" value="Unassembled WGS sequence"/>
</dbReference>
<accession>A0ABD5PTN3</accession>
<keyword evidence="1" id="KW-1133">Transmembrane helix</keyword>
<feature type="transmembrane region" description="Helical" evidence="1">
    <location>
        <begin position="60"/>
        <end position="78"/>
    </location>
</feature>
<comment type="caution">
    <text evidence="2">The sequence shown here is derived from an EMBL/GenBank/DDBJ whole genome shotgun (WGS) entry which is preliminary data.</text>
</comment>
<keyword evidence="2" id="KW-0378">Hydrolase</keyword>
<evidence type="ECO:0000313" key="3">
    <source>
        <dbReference type="Proteomes" id="UP001595898"/>
    </source>
</evidence>
<protein>
    <submittedName>
        <fullName evidence="2">Metal-dependent hydrolase</fullName>
    </submittedName>
</protein>